<proteinExistence type="predicted"/>
<evidence type="ECO:0000313" key="1">
    <source>
        <dbReference type="EMBL" id="CAE0669204.1"/>
    </source>
</evidence>
<dbReference type="SMART" id="SM00671">
    <property type="entry name" value="SEL1"/>
    <property type="match status" value="4"/>
</dbReference>
<dbReference type="Pfam" id="PF08238">
    <property type="entry name" value="Sel1"/>
    <property type="match status" value="4"/>
</dbReference>
<dbReference type="PANTHER" id="PTHR45011">
    <property type="entry name" value="DAP3-BINDING CELL DEATH ENHANCER 1"/>
    <property type="match status" value="1"/>
</dbReference>
<dbReference type="EMBL" id="HBIV01029133">
    <property type="protein sequence ID" value="CAE0669204.1"/>
    <property type="molecule type" value="Transcribed_RNA"/>
</dbReference>
<dbReference type="InterPro" id="IPR006597">
    <property type="entry name" value="Sel1-like"/>
</dbReference>
<dbReference type="InterPro" id="IPR052748">
    <property type="entry name" value="ISR_Activator"/>
</dbReference>
<gene>
    <name evidence="1" type="ORF">LGLO00237_LOCUS20831</name>
    <name evidence="2" type="ORF">LGLO00237_LOCUS20832</name>
</gene>
<dbReference type="PANTHER" id="PTHR45011:SF1">
    <property type="entry name" value="DAP3-BINDING CELL DEATH ENHANCER 1"/>
    <property type="match status" value="1"/>
</dbReference>
<sequence>MDITQFIFLVSGCDVRGGLRRQKMTGSRLAHISVEGLMKIGLNDASARHVLLRIDELLGRKSHLGLREKTDRLLEKGYGFYNGLEYLHIKRKRGLSLINEAADLGNTSARAFLLQHKTTDSPDAEDKGHLLFSSAVIAANLNEPIGMTVLGDCYKGGIGVKVDLKEALYWFQRGADAGSAVAKFKLALAHYKGEGVQRSKKAALKLFFESGSTGYSAAMNFWGFLTVSQSQNPKEIRTGFEWIRKSASQGHKGGQYNLASCYRNGLGVEKNKAIAMDWFLKAAKQKDDNDREEDYSSRSIMEDCEKLRFRLEAAKLLF</sequence>
<dbReference type="SUPFAM" id="SSF81901">
    <property type="entry name" value="HCP-like"/>
    <property type="match status" value="1"/>
</dbReference>
<organism evidence="1">
    <name type="scientific">Lotharella globosa</name>
    <dbReference type="NCBI Taxonomy" id="91324"/>
    <lineage>
        <taxon>Eukaryota</taxon>
        <taxon>Sar</taxon>
        <taxon>Rhizaria</taxon>
        <taxon>Cercozoa</taxon>
        <taxon>Chlorarachniophyceae</taxon>
        <taxon>Lotharella</taxon>
    </lineage>
</organism>
<accession>A0A6V3P7W0</accession>
<protein>
    <submittedName>
        <fullName evidence="1">Uncharacterized protein</fullName>
    </submittedName>
</protein>
<dbReference type="EMBL" id="HBIV01029134">
    <property type="protein sequence ID" value="CAE0669205.1"/>
    <property type="molecule type" value="Transcribed_RNA"/>
</dbReference>
<name>A0A6V3P7W0_9EUKA</name>
<dbReference type="InterPro" id="IPR011990">
    <property type="entry name" value="TPR-like_helical_dom_sf"/>
</dbReference>
<dbReference type="AlphaFoldDB" id="A0A6V3P7W0"/>
<reference evidence="1" key="1">
    <citation type="submission" date="2021-01" db="EMBL/GenBank/DDBJ databases">
        <authorList>
            <person name="Corre E."/>
            <person name="Pelletier E."/>
            <person name="Niang G."/>
            <person name="Scheremetjew M."/>
            <person name="Finn R."/>
            <person name="Kale V."/>
            <person name="Holt S."/>
            <person name="Cochrane G."/>
            <person name="Meng A."/>
            <person name="Brown T."/>
            <person name="Cohen L."/>
        </authorList>
    </citation>
    <scope>NUCLEOTIDE SEQUENCE</scope>
    <source>
        <strain evidence="1">CCCM811</strain>
    </source>
</reference>
<dbReference type="Gene3D" id="1.25.40.10">
    <property type="entry name" value="Tetratricopeptide repeat domain"/>
    <property type="match status" value="1"/>
</dbReference>
<evidence type="ECO:0000313" key="2">
    <source>
        <dbReference type="EMBL" id="CAE0669205.1"/>
    </source>
</evidence>